<dbReference type="InterPro" id="IPR025857">
    <property type="entry name" value="MacB_PCD"/>
</dbReference>
<keyword evidence="3 6" id="KW-0812">Transmembrane</keyword>
<feature type="transmembrane region" description="Helical" evidence="6">
    <location>
        <begin position="410"/>
        <end position="430"/>
    </location>
</feature>
<feature type="domain" description="ABC3 transporter permease C-terminal" evidence="7">
    <location>
        <begin position="410"/>
        <end position="520"/>
    </location>
</feature>
<evidence type="ECO:0000259" key="7">
    <source>
        <dbReference type="Pfam" id="PF02687"/>
    </source>
</evidence>
<dbReference type="AlphaFoldDB" id="A0A644Y7V9"/>
<organism evidence="9">
    <name type="scientific">bioreactor metagenome</name>
    <dbReference type="NCBI Taxonomy" id="1076179"/>
    <lineage>
        <taxon>unclassified sequences</taxon>
        <taxon>metagenomes</taxon>
        <taxon>ecological metagenomes</taxon>
    </lineage>
</organism>
<feature type="transmembrane region" description="Helical" evidence="6">
    <location>
        <begin position="23"/>
        <end position="48"/>
    </location>
</feature>
<comment type="subcellular location">
    <subcellularLocation>
        <location evidence="1">Cell membrane</location>
        <topology evidence="1">Multi-pass membrane protein</topology>
    </subcellularLocation>
</comment>
<feature type="transmembrane region" description="Helical" evidence="6">
    <location>
        <begin position="162"/>
        <end position="187"/>
    </location>
</feature>
<evidence type="ECO:0000256" key="2">
    <source>
        <dbReference type="ARBA" id="ARBA00022475"/>
    </source>
</evidence>
<dbReference type="Pfam" id="PF12704">
    <property type="entry name" value="MacB_PCD"/>
    <property type="match status" value="1"/>
</dbReference>
<comment type="caution">
    <text evidence="9">The sequence shown here is derived from an EMBL/GenBank/DDBJ whole genome shotgun (WGS) entry which is preliminary data.</text>
</comment>
<gene>
    <name evidence="9" type="ORF">SDC9_71166</name>
</gene>
<feature type="domain" description="ABC3 transporter permease C-terminal" evidence="7">
    <location>
        <begin position="30"/>
        <end position="145"/>
    </location>
</feature>
<feature type="transmembrane region" description="Helical" evidence="6">
    <location>
        <begin position="120"/>
        <end position="141"/>
    </location>
</feature>
<evidence type="ECO:0000256" key="4">
    <source>
        <dbReference type="ARBA" id="ARBA00022989"/>
    </source>
</evidence>
<evidence type="ECO:0000259" key="8">
    <source>
        <dbReference type="Pfam" id="PF12704"/>
    </source>
</evidence>
<feature type="transmembrane region" description="Helical" evidence="6">
    <location>
        <begin position="486"/>
        <end position="508"/>
    </location>
</feature>
<name>A0A644Y7V9_9ZZZZ</name>
<dbReference type="InterPro" id="IPR003838">
    <property type="entry name" value="ABC3_permease_C"/>
</dbReference>
<evidence type="ECO:0000313" key="9">
    <source>
        <dbReference type="EMBL" id="MPM24682.1"/>
    </source>
</evidence>
<proteinExistence type="predicted"/>
<evidence type="ECO:0000256" key="3">
    <source>
        <dbReference type="ARBA" id="ARBA00022692"/>
    </source>
</evidence>
<dbReference type="EMBL" id="VSSQ01004319">
    <property type="protein sequence ID" value="MPM24682.1"/>
    <property type="molecule type" value="Genomic_DNA"/>
</dbReference>
<dbReference type="GO" id="GO:0005886">
    <property type="term" value="C:plasma membrane"/>
    <property type="evidence" value="ECO:0007669"/>
    <property type="project" value="UniProtKB-SubCell"/>
</dbReference>
<evidence type="ECO:0000256" key="1">
    <source>
        <dbReference type="ARBA" id="ARBA00004651"/>
    </source>
</evidence>
<dbReference type="PANTHER" id="PTHR30572:SF18">
    <property type="entry name" value="ABC-TYPE MACROLIDE FAMILY EXPORT SYSTEM PERMEASE COMPONENT 2"/>
    <property type="match status" value="1"/>
</dbReference>
<keyword evidence="2" id="KW-1003">Cell membrane</keyword>
<dbReference type="GO" id="GO:0022857">
    <property type="term" value="F:transmembrane transporter activity"/>
    <property type="evidence" value="ECO:0007669"/>
    <property type="project" value="TreeGrafter"/>
</dbReference>
<evidence type="ECO:0000256" key="6">
    <source>
        <dbReference type="SAM" id="Phobius"/>
    </source>
</evidence>
<keyword evidence="5 6" id="KW-0472">Membrane</keyword>
<dbReference type="PANTHER" id="PTHR30572">
    <property type="entry name" value="MEMBRANE COMPONENT OF TRANSPORTER-RELATED"/>
    <property type="match status" value="1"/>
</dbReference>
<dbReference type="InterPro" id="IPR050250">
    <property type="entry name" value="Macrolide_Exporter_MacB"/>
</dbReference>
<accession>A0A644Y7V9</accession>
<feature type="transmembrane region" description="Helical" evidence="6">
    <location>
        <begin position="69"/>
        <end position="100"/>
    </location>
</feature>
<evidence type="ECO:0000256" key="5">
    <source>
        <dbReference type="ARBA" id="ARBA00023136"/>
    </source>
</evidence>
<feature type="domain" description="MacB-like periplasmic core" evidence="8">
    <location>
        <begin position="180"/>
        <end position="364"/>
    </location>
</feature>
<feature type="transmembrane region" description="Helical" evidence="6">
    <location>
        <begin position="451"/>
        <end position="474"/>
    </location>
</feature>
<keyword evidence="4 6" id="KW-1133">Transmembrane helix</keyword>
<protein>
    <recommendedName>
        <fullName evidence="10">ABC3 transporter permease protein domain-containing protein</fullName>
    </recommendedName>
</protein>
<reference evidence="9" key="1">
    <citation type="submission" date="2019-08" db="EMBL/GenBank/DDBJ databases">
        <authorList>
            <person name="Kucharzyk K."/>
            <person name="Murdoch R.W."/>
            <person name="Higgins S."/>
            <person name="Loffler F."/>
        </authorList>
    </citation>
    <scope>NUCLEOTIDE SEQUENCE</scope>
</reference>
<sequence>MLKNVHFFIQSRQEIVPTVTLNYLWLVAGIAFLVLLIALANFINLYALHSNTRINEVSMRKSLGASQVGLARLFLSDTLIMALLSLGLAVFITNLAAPYFSKLLNSKVTVSELFSVEGSLTVAAILVLIVIVSGIYPLLSLSKNNLALGVKGKNQHVKRKSFATQTALLLQFGITAFLLAAVIIFYAQMQYMKSIPLGFNPENLELFTVTSQTLSKKMNSIKEEVRNLHFVESVAASDHQMGGSPSGQNISNYGSDKPMPINEYRTAPGFAETMQLKLIAGDFFGENAKDEIILNEAAVKKLELKDPAGERVMYKGNPVTVKGVVKDFYYTGNSGKIIEPIALTPYTYFNGGLYVRTAQKMSVAQKLQIAAIFKKFDDTYVLESSNVNDFYAGKFREEEKTVKMVGTGTLLAILLCISGLVALSLLNVSCRTKEIGVRKIMGSSEGQILRMLIEQVLVWVFMACLIGFLISYWVMYDMLQNFVNRIIITPIYFLDSGLVILVITLLAVGWQSWRAATRNPVEALRYE</sequence>
<dbReference type="Pfam" id="PF02687">
    <property type="entry name" value="FtsX"/>
    <property type="match status" value="2"/>
</dbReference>
<evidence type="ECO:0008006" key="10">
    <source>
        <dbReference type="Google" id="ProtNLM"/>
    </source>
</evidence>